<feature type="compositionally biased region" description="Polar residues" evidence="1">
    <location>
        <begin position="716"/>
        <end position="729"/>
    </location>
</feature>
<keyword evidence="3" id="KW-1185">Reference proteome</keyword>
<dbReference type="InParanoid" id="E4XRV7"/>
<dbReference type="AlphaFoldDB" id="E4XRV7"/>
<organism evidence="2">
    <name type="scientific">Oikopleura dioica</name>
    <name type="common">Tunicate</name>
    <dbReference type="NCBI Taxonomy" id="34765"/>
    <lineage>
        <taxon>Eukaryota</taxon>
        <taxon>Metazoa</taxon>
        <taxon>Chordata</taxon>
        <taxon>Tunicata</taxon>
        <taxon>Appendicularia</taxon>
        <taxon>Copelata</taxon>
        <taxon>Oikopleuridae</taxon>
        <taxon>Oikopleura</taxon>
    </lineage>
</organism>
<feature type="region of interest" description="Disordered" evidence="1">
    <location>
        <begin position="592"/>
        <end position="759"/>
    </location>
</feature>
<dbReference type="Proteomes" id="UP000001307">
    <property type="component" value="Unassembled WGS sequence"/>
</dbReference>
<name>E4XRV7_OIKDI</name>
<sequence length="759" mass="82028">MPSLEPRERGSRMNDSRQTETYKKTYDHDSNGSIFSAVSVVRPTPKRRSNRAARRSSLATATSLVNNARDEKAYGEMDDFVMPSLPTQLQQTLTDSVFNKPNNLSRRDICDISTFEMPSSFNEKFANQSAPLRTLQVTESISRERTLNEGINHMFPPPSIPREYRNLRDNFQRKEYSKFGILDSDVDNEVSSADWKLDPLVQVRWDFGDCGATGMHGPSSPQCDEYYLDTNLEMNVRINSGVQSWVVPADGLYLVTAGGPSGSSVSAGGRGRGAILEGNFHLMKGEIIDIVVGQISDYNLNSDPNSRRGLGGSGGTFVVRKQDYKILMAAGGGGGGAGRKSNVGLTKNVNDATEYPYGQNASIPLSGKGGRDYLGVGGAPGRGGSYGVDIIGYDGARKFGGGGGAGFGNLTGGSDDGSGGEHPVELGIDSRGAKNFLTRSTGLNSRGTGGILEQEEDLKSRVGASRPDLRRRLSGRKRTHYDSESYTTTDQTSNQYTTRSRTVMSASQSEAGTVISARRLSSESDSSASTVVKQPITQSMAASQALTHVTQMSKISNQGKNEADSVLGGATFKSRSKFDGVNKSTRSGIYSTIGRNAVMPEEDEEEDEDDEEKLELSDEERSAPIKSLAKSNMSLAKSQRSAASGFGSRLSRPGTTIVAAARSARSVASEAAATQSRRSAPREKSNDRSVGYSVSKELDLSMSKSQMTLTEDDPSESQLSNSESQYSRTYRSESDVSYSESYRSQSEYSDRTANSQYRV</sequence>
<feature type="compositionally biased region" description="Low complexity" evidence="1">
    <location>
        <begin position="658"/>
        <end position="673"/>
    </location>
</feature>
<protein>
    <submittedName>
        <fullName evidence="2">Uncharacterized protein</fullName>
    </submittedName>
</protein>
<feature type="compositionally biased region" description="Polar residues" evidence="1">
    <location>
        <begin position="499"/>
        <end position="511"/>
    </location>
</feature>
<feature type="compositionally biased region" description="Low complexity" evidence="1">
    <location>
        <begin position="735"/>
        <end position="747"/>
    </location>
</feature>
<feature type="region of interest" description="Disordered" evidence="1">
    <location>
        <begin position="1"/>
        <end position="28"/>
    </location>
</feature>
<reference evidence="2" key="1">
    <citation type="journal article" date="2010" name="Science">
        <title>Plasticity of animal genome architecture unmasked by rapid evolution of a pelagic tunicate.</title>
        <authorList>
            <person name="Denoeud F."/>
            <person name="Henriet S."/>
            <person name="Mungpakdee S."/>
            <person name="Aury J.M."/>
            <person name="Da Silva C."/>
            <person name="Brinkmann H."/>
            <person name="Mikhaleva J."/>
            <person name="Olsen L.C."/>
            <person name="Jubin C."/>
            <person name="Canestro C."/>
            <person name="Bouquet J.M."/>
            <person name="Danks G."/>
            <person name="Poulain J."/>
            <person name="Campsteijn C."/>
            <person name="Adamski M."/>
            <person name="Cross I."/>
            <person name="Yadetie F."/>
            <person name="Muffato M."/>
            <person name="Louis A."/>
            <person name="Butcher S."/>
            <person name="Tsagkogeorga G."/>
            <person name="Konrad A."/>
            <person name="Singh S."/>
            <person name="Jensen M.F."/>
            <person name="Cong E.H."/>
            <person name="Eikeseth-Otteraa H."/>
            <person name="Noel B."/>
            <person name="Anthouard V."/>
            <person name="Porcel B.M."/>
            <person name="Kachouri-Lafond R."/>
            <person name="Nishino A."/>
            <person name="Ugolini M."/>
            <person name="Chourrout P."/>
            <person name="Nishida H."/>
            <person name="Aasland R."/>
            <person name="Huzurbazar S."/>
            <person name="Westhof E."/>
            <person name="Delsuc F."/>
            <person name="Lehrach H."/>
            <person name="Reinhardt R."/>
            <person name="Weissenbach J."/>
            <person name="Roy S.W."/>
            <person name="Artiguenave F."/>
            <person name="Postlethwait J.H."/>
            <person name="Manak J.R."/>
            <person name="Thompson E.M."/>
            <person name="Jaillon O."/>
            <person name="Du Pasquier L."/>
            <person name="Boudinot P."/>
            <person name="Liberles D.A."/>
            <person name="Volff J.N."/>
            <person name="Philippe H."/>
            <person name="Lenhard B."/>
            <person name="Roest Crollius H."/>
            <person name="Wincker P."/>
            <person name="Chourrout D."/>
        </authorList>
    </citation>
    <scope>NUCLEOTIDE SEQUENCE [LARGE SCALE GENOMIC DNA]</scope>
</reference>
<dbReference type="EMBL" id="FN653125">
    <property type="protein sequence ID" value="CBY12505.1"/>
    <property type="molecule type" value="Genomic_DNA"/>
</dbReference>
<evidence type="ECO:0000313" key="3">
    <source>
        <dbReference type="Proteomes" id="UP000001307"/>
    </source>
</evidence>
<proteinExistence type="predicted"/>
<evidence type="ECO:0000256" key="1">
    <source>
        <dbReference type="SAM" id="MobiDB-lite"/>
    </source>
</evidence>
<feature type="compositionally biased region" description="Basic and acidic residues" evidence="1">
    <location>
        <begin position="614"/>
        <end position="623"/>
    </location>
</feature>
<gene>
    <name evidence="2" type="ORF">GSOID_T00001899001</name>
</gene>
<evidence type="ECO:0000313" key="2">
    <source>
        <dbReference type="EMBL" id="CBY12505.1"/>
    </source>
</evidence>
<accession>E4XRV7</accession>
<feature type="compositionally biased region" description="Low complexity" evidence="1">
    <location>
        <begin position="485"/>
        <end position="498"/>
    </location>
</feature>
<dbReference type="OrthoDB" id="5989477at2759"/>
<feature type="compositionally biased region" description="Acidic residues" evidence="1">
    <location>
        <begin position="600"/>
        <end position="613"/>
    </location>
</feature>
<feature type="compositionally biased region" description="Polar residues" evidence="1">
    <location>
        <begin position="629"/>
        <end position="642"/>
    </location>
</feature>
<feature type="region of interest" description="Disordered" evidence="1">
    <location>
        <begin position="439"/>
        <end position="511"/>
    </location>
</feature>